<evidence type="ECO:0000313" key="2">
    <source>
        <dbReference type="Proteomes" id="UP001266305"/>
    </source>
</evidence>
<organism evidence="1 2">
    <name type="scientific">Saguinus oedipus</name>
    <name type="common">Cotton-top tamarin</name>
    <name type="synonym">Oedipomidas oedipus</name>
    <dbReference type="NCBI Taxonomy" id="9490"/>
    <lineage>
        <taxon>Eukaryota</taxon>
        <taxon>Metazoa</taxon>
        <taxon>Chordata</taxon>
        <taxon>Craniata</taxon>
        <taxon>Vertebrata</taxon>
        <taxon>Euteleostomi</taxon>
        <taxon>Mammalia</taxon>
        <taxon>Eutheria</taxon>
        <taxon>Euarchontoglires</taxon>
        <taxon>Primates</taxon>
        <taxon>Haplorrhini</taxon>
        <taxon>Platyrrhini</taxon>
        <taxon>Cebidae</taxon>
        <taxon>Callitrichinae</taxon>
        <taxon>Saguinus</taxon>
    </lineage>
</organism>
<gene>
    <name evidence="1" type="ORF">P7K49_006053</name>
</gene>
<name>A0ABQ9W1A4_SAGOE</name>
<keyword evidence="2" id="KW-1185">Reference proteome</keyword>
<comment type="caution">
    <text evidence="1">The sequence shown here is derived from an EMBL/GenBank/DDBJ whole genome shotgun (WGS) entry which is preliminary data.</text>
</comment>
<proteinExistence type="predicted"/>
<protein>
    <submittedName>
        <fullName evidence="1">Uncharacterized protein</fullName>
    </submittedName>
</protein>
<evidence type="ECO:0000313" key="1">
    <source>
        <dbReference type="EMBL" id="KAK2115427.1"/>
    </source>
</evidence>
<reference evidence="1 2" key="1">
    <citation type="submission" date="2023-05" db="EMBL/GenBank/DDBJ databases">
        <title>B98-5 Cell Line De Novo Hybrid Assembly: An Optical Mapping Approach.</title>
        <authorList>
            <person name="Kananen K."/>
            <person name="Auerbach J.A."/>
            <person name="Kautto E."/>
            <person name="Blachly J.S."/>
        </authorList>
    </citation>
    <scope>NUCLEOTIDE SEQUENCE [LARGE SCALE GENOMIC DNA]</scope>
    <source>
        <strain evidence="1">B95-8</strain>
        <tissue evidence="1">Cell line</tissue>
    </source>
</reference>
<sequence length="56" mass="5942">VRQHTQIPGHRKTLVLGKRGGHKAGLGTSDTRLGMRTLASGGWGVEAPMPLRATKP</sequence>
<dbReference type="EMBL" id="JASSZA010000003">
    <property type="protein sequence ID" value="KAK2115427.1"/>
    <property type="molecule type" value="Genomic_DNA"/>
</dbReference>
<feature type="non-terminal residue" evidence="1">
    <location>
        <position position="1"/>
    </location>
</feature>
<dbReference type="Proteomes" id="UP001266305">
    <property type="component" value="Unassembled WGS sequence"/>
</dbReference>
<accession>A0ABQ9W1A4</accession>